<keyword evidence="2" id="KW-1133">Transmembrane helix</keyword>
<organism evidence="3">
    <name type="scientific">Pseudictyota dubia</name>
    <dbReference type="NCBI Taxonomy" id="2749911"/>
    <lineage>
        <taxon>Eukaryota</taxon>
        <taxon>Sar</taxon>
        <taxon>Stramenopiles</taxon>
        <taxon>Ochrophyta</taxon>
        <taxon>Bacillariophyta</taxon>
        <taxon>Mediophyceae</taxon>
        <taxon>Biddulphiophycidae</taxon>
        <taxon>Eupodiscales</taxon>
        <taxon>Odontellaceae</taxon>
        <taxon>Pseudictyota</taxon>
    </lineage>
</organism>
<evidence type="ECO:0000256" key="1">
    <source>
        <dbReference type="SAM" id="MobiDB-lite"/>
    </source>
</evidence>
<feature type="region of interest" description="Disordered" evidence="1">
    <location>
        <begin position="167"/>
        <end position="187"/>
    </location>
</feature>
<evidence type="ECO:0000256" key="2">
    <source>
        <dbReference type="SAM" id="Phobius"/>
    </source>
</evidence>
<dbReference type="EMBL" id="HBED01031410">
    <property type="protein sequence ID" value="CAD8316913.1"/>
    <property type="molecule type" value="Transcribed_RNA"/>
</dbReference>
<dbReference type="AlphaFoldDB" id="A0A7R9W864"/>
<reference evidence="3" key="1">
    <citation type="submission" date="2021-01" db="EMBL/GenBank/DDBJ databases">
        <authorList>
            <person name="Corre E."/>
            <person name="Pelletier E."/>
            <person name="Niang G."/>
            <person name="Scheremetjew M."/>
            <person name="Finn R."/>
            <person name="Kale V."/>
            <person name="Holt S."/>
            <person name="Cochrane G."/>
            <person name="Meng A."/>
            <person name="Brown T."/>
            <person name="Cohen L."/>
        </authorList>
    </citation>
    <scope>NUCLEOTIDE SEQUENCE</scope>
    <source>
        <strain evidence="3">CCMP147</strain>
    </source>
</reference>
<gene>
    <name evidence="3" type="ORF">TDUB1175_LOCUS15706</name>
</gene>
<sequence length="255" mass="27968">MSVTTTTIEMTDKAPVKEVVPSAATSNDDETIMIRSGVTAAVLGFLLGGPLLSALLGFTTAYASQKKNDDRAGHYARSLGDFGVSVKDRALALDAKYRIAERSSEAAERAWDRAKEHDTRYNLLEKTRDATLRTWVLLVKYVQEHHLLERGVELSGRGYEFVANRVGGAGESGENSSRNTTVATEKATDAKSTSLPLGLITTLLSGWALLVKYVSEHRLLERGIDAAGRGHEYASEIIRAEKRKKNDNQNDKKED</sequence>
<accession>A0A7R9W864</accession>
<feature type="transmembrane region" description="Helical" evidence="2">
    <location>
        <begin position="38"/>
        <end position="63"/>
    </location>
</feature>
<keyword evidence="2" id="KW-0472">Membrane</keyword>
<name>A0A7R9W864_9STRA</name>
<keyword evidence="2" id="KW-0812">Transmembrane</keyword>
<feature type="compositionally biased region" description="Polar residues" evidence="1">
    <location>
        <begin position="173"/>
        <end position="183"/>
    </location>
</feature>
<proteinExistence type="predicted"/>
<evidence type="ECO:0000313" key="3">
    <source>
        <dbReference type="EMBL" id="CAD8316913.1"/>
    </source>
</evidence>
<protein>
    <submittedName>
        <fullName evidence="3">Uncharacterized protein</fullName>
    </submittedName>
</protein>